<keyword evidence="10" id="KW-0479">Metal-binding</keyword>
<feature type="domain" description="PH" evidence="23">
    <location>
        <begin position="1127"/>
        <end position="1246"/>
    </location>
</feature>
<evidence type="ECO:0000256" key="11">
    <source>
        <dbReference type="ARBA" id="ARBA00022741"/>
    </source>
</evidence>
<dbReference type="GO" id="GO:0005856">
    <property type="term" value="C:cytoskeleton"/>
    <property type="evidence" value="ECO:0007669"/>
    <property type="project" value="TreeGrafter"/>
</dbReference>
<feature type="domain" description="CRIB" evidence="26">
    <location>
        <begin position="1607"/>
        <end position="1620"/>
    </location>
</feature>
<evidence type="ECO:0000256" key="10">
    <source>
        <dbReference type="ARBA" id="ARBA00022723"/>
    </source>
</evidence>
<dbReference type="CDD" id="cd01243">
    <property type="entry name" value="PH_MRCK"/>
    <property type="match status" value="1"/>
</dbReference>
<evidence type="ECO:0000256" key="8">
    <source>
        <dbReference type="ARBA" id="ARBA00022553"/>
    </source>
</evidence>
<evidence type="ECO:0000259" key="23">
    <source>
        <dbReference type="PROSITE" id="PS50003"/>
    </source>
</evidence>
<evidence type="ECO:0000256" key="17">
    <source>
        <dbReference type="ARBA" id="ARBA00023273"/>
    </source>
</evidence>
<evidence type="ECO:0000256" key="6">
    <source>
        <dbReference type="ARBA" id="ARBA00022490"/>
    </source>
</evidence>
<dbReference type="InterPro" id="IPR050839">
    <property type="entry name" value="Rho-assoc_Ser/Thr_Kinase"/>
</dbReference>
<dbReference type="STRING" id="7574.A0A1S3JVF2"/>
<dbReference type="Pfam" id="PF08826">
    <property type="entry name" value="DMPK_coil"/>
    <property type="match status" value="1"/>
</dbReference>
<feature type="compositionally biased region" description="Gly residues" evidence="22">
    <location>
        <begin position="1703"/>
        <end position="1714"/>
    </location>
</feature>
<dbReference type="GO" id="GO:0008270">
    <property type="term" value="F:zinc ion binding"/>
    <property type="evidence" value="ECO:0007669"/>
    <property type="project" value="UniProtKB-KW"/>
</dbReference>
<evidence type="ECO:0000259" key="28">
    <source>
        <dbReference type="PROSITE" id="PS51285"/>
    </source>
</evidence>
<evidence type="ECO:0000256" key="5">
    <source>
        <dbReference type="ARBA" id="ARBA00012513"/>
    </source>
</evidence>
<keyword evidence="11 20" id="KW-0547">Nucleotide-binding</keyword>
<dbReference type="EC" id="2.7.11.1" evidence="5"/>
<keyword evidence="16 21" id="KW-0175">Coiled coil</keyword>
<feature type="compositionally biased region" description="Basic and acidic residues" evidence="22">
    <location>
        <begin position="1010"/>
        <end position="1027"/>
    </location>
</feature>
<dbReference type="Gene3D" id="1.20.5.340">
    <property type="match status" value="1"/>
</dbReference>
<proteinExistence type="inferred from homology"/>
<evidence type="ECO:0000259" key="26">
    <source>
        <dbReference type="PROSITE" id="PS50108"/>
    </source>
</evidence>
<feature type="compositionally biased region" description="Low complexity" evidence="22">
    <location>
        <begin position="1742"/>
        <end position="1762"/>
    </location>
</feature>
<dbReference type="SMART" id="SM00285">
    <property type="entry name" value="PBD"/>
    <property type="match status" value="2"/>
</dbReference>
<dbReference type="InterPro" id="IPR000719">
    <property type="entry name" value="Prot_kinase_dom"/>
</dbReference>
<dbReference type="InterPro" id="IPR000961">
    <property type="entry name" value="AGC-kinase_C"/>
</dbReference>
<evidence type="ECO:0000256" key="18">
    <source>
        <dbReference type="ARBA" id="ARBA00047899"/>
    </source>
</evidence>
<protein>
    <recommendedName>
        <fullName evidence="5">non-specific serine/threonine protein kinase</fullName>
        <ecNumber evidence="5">2.7.11.1</ecNumber>
    </recommendedName>
</protein>
<dbReference type="PROSITE" id="PS00479">
    <property type="entry name" value="ZF_DAG_PE_1"/>
    <property type="match status" value="1"/>
</dbReference>
<dbReference type="GO" id="GO:0005737">
    <property type="term" value="C:cytoplasm"/>
    <property type="evidence" value="ECO:0007669"/>
    <property type="project" value="UniProtKB-SubCell"/>
</dbReference>
<evidence type="ECO:0000256" key="22">
    <source>
        <dbReference type="SAM" id="MobiDB-lite"/>
    </source>
</evidence>
<keyword evidence="17" id="KW-0966">Cell projection</keyword>
<feature type="domain" description="Protein kinase" evidence="24">
    <location>
        <begin position="77"/>
        <end position="343"/>
    </location>
</feature>
<feature type="region of interest" description="Disordered" evidence="22">
    <location>
        <begin position="1699"/>
        <end position="1817"/>
    </location>
</feature>
<dbReference type="CDD" id="cd00132">
    <property type="entry name" value="CRIB"/>
    <property type="match status" value="1"/>
</dbReference>
<dbReference type="CDD" id="cd05597">
    <property type="entry name" value="STKc_DMPK_like"/>
    <property type="match status" value="1"/>
</dbReference>
<feature type="region of interest" description="Disordered" evidence="22">
    <location>
        <begin position="623"/>
        <end position="650"/>
    </location>
</feature>
<evidence type="ECO:0000256" key="21">
    <source>
        <dbReference type="SAM" id="Coils"/>
    </source>
</evidence>
<evidence type="ECO:0000256" key="19">
    <source>
        <dbReference type="ARBA" id="ARBA00048679"/>
    </source>
</evidence>
<evidence type="ECO:0000259" key="27">
    <source>
        <dbReference type="PROSITE" id="PS50219"/>
    </source>
</evidence>
<feature type="domain" description="CRIB" evidence="26">
    <location>
        <begin position="1640"/>
        <end position="1653"/>
    </location>
</feature>
<evidence type="ECO:0000259" key="25">
    <source>
        <dbReference type="PROSITE" id="PS50081"/>
    </source>
</evidence>
<dbReference type="Gene3D" id="1.10.510.10">
    <property type="entry name" value="Transferase(Phosphotransferase) domain 1"/>
    <property type="match status" value="1"/>
</dbReference>
<dbReference type="InterPro" id="IPR031597">
    <property type="entry name" value="KELK"/>
</dbReference>
<evidence type="ECO:0000256" key="3">
    <source>
        <dbReference type="ARBA" id="ARBA00004510"/>
    </source>
</evidence>
<keyword evidence="12" id="KW-0863">Zinc-finger</keyword>
<dbReference type="InterPro" id="IPR014930">
    <property type="entry name" value="Myotonic_dystrophy_kinase_coil"/>
</dbReference>
<evidence type="ECO:0000259" key="24">
    <source>
        <dbReference type="PROSITE" id="PS50011"/>
    </source>
</evidence>
<evidence type="ECO:0000256" key="13">
    <source>
        <dbReference type="ARBA" id="ARBA00022777"/>
    </source>
</evidence>
<dbReference type="Pfam" id="PF25346">
    <property type="entry name" value="PH_MRCK"/>
    <property type="match status" value="1"/>
</dbReference>
<dbReference type="Pfam" id="PF00433">
    <property type="entry name" value="Pkinase_C"/>
    <property type="match status" value="1"/>
</dbReference>
<dbReference type="SUPFAM" id="SSF57889">
    <property type="entry name" value="Cysteine-rich domain"/>
    <property type="match status" value="1"/>
</dbReference>
<dbReference type="PROSITE" id="PS50108">
    <property type="entry name" value="CRIB"/>
    <property type="match status" value="2"/>
</dbReference>
<dbReference type="GO" id="GO:0030027">
    <property type="term" value="C:lamellipodium"/>
    <property type="evidence" value="ECO:0007669"/>
    <property type="project" value="UniProtKB-SubCell"/>
</dbReference>
<sequence length="1817" mass="206275">MTAIDRIKKLETLYLGGVGNSDMLALSMETLLDVLVVLYDECCGSTLRREKSVSEFVEFAKPVVARIKQLRLQRDDFEILKVIGRGAFGEVAVVKLKNTDTVYAMKILNKWEMLKRAETACFKEERDVLVKGDRRWITNLHYAFQDDDYLYLVMDYYCGGDLLTLLSKFEDRLPEDMAKFYIAEMVLAIDSLHRLRYVHRDIKPDNVLLDRSGHIVLADFGSCLRLMNDGTVQSNVAVGTPDYISPEILRAMEDGHGRYGAECDWWSLGVCMYEMLYGETPFYAESLVETYGKIMNHKNRFEFPADINDVSEEAKDLMRRLICSQDQRLGQNGIEDFINHPWFEGRIDWENIRQSEPPYIPDVSSPTDTSNFDVEDTDFKQSESVPPTSHSVFTGHHLPFVGFTFTSNSRMSDLEALADGFSQETSEEKTSSVSTQAYERRIQRLEQENKELDRKLKDATRVIQSQFGNEAPGSPSQSADRELQHLRTEVVRLQAQVKETQRDLDETLAIKQELETMEGDKNTKLKALEKSSKNLSQEKSELQQELESLQERYRTQTKELKDAIGQRKLAIEELTNITERLEDTRSGKQKLQRQLRDKEEELEDSRLKLDNLKQDLRKAEKAKRDLQTQLDESTAEASKQSKLRERSESYAKELEQEIETMKQKSLGRTPSTSNLETTQEINRLKAELEKKEVQYEEMIARLKQKHSTAIQDLHYQIQDIDNKKTEKEREVQTLKEKIDLTKKENISNYQENINDIKRKNEREKTLLEQENLRLTKEVEKLSRDVQKNQNDKRQIEEELRDLSEKRDSVAHWEAQISEIIQWVSDEKDARGYLQALASKMTDELEGLKMQGVGVTGERSWTKRRSQRVDKMELLSLQSQLQSEIQAKQSISEDLTQTKAKSVELEKQVLEAQAMCREWEYEVNQLRAENKELKARLEGEELKESLNFKDFTVVGDHDRPSSQVSFRTFLEQQTRRLGSSTSDVSEDDIDNYSIGSRGSRGSRNSDLSRPVNRDRVSLQDSSDKDEKQPATINNAHPVDEPKRTLPIQVIKPSNQPRSHRFAVRTFSTPVKCNHCTSLMVGLQRQGTVCEVCHYACHVLCTERAPQVCPVPPDQTKRPLGIDPAKGIGTAYEGYVRIPKPGGIKKGWMRQFVVVCDFKLFLYDINPEKTSQASVQVNQVLDMRDEEFSVSSVLQSDVIHANRRDITCIFRVTTSQLHPPGSKHAVLMLAENESDKQRWVGALNELHKILRKNKIPDKSVFQAKEVYDSSLSLLRNTLSGAILDHDTLLLGTEEGLHCIDLTRDEISRIGDKKSVFQIEVVQRDQLVIVISGKQRHIRLIPMAAVESAESVESVKINETRGCTTICTGLISQGSVNCLCVAIKRTVVIYELTRTKQRHKRVREILVPGNVQYIEMMNERLCVGYPSSFAIYTIQGEGAPVCLVNSEDTTLQFLLSSPVDAYLAVELSHKEYLLVFATLAIYVDNTGKRSRLQEIMIPAQPHSFSYNAPYLTCYAEEAAFVFDTRSEEWIQTICLKKLRPLCRDGAIGLPLVSDTPRLVYIHQKSEEEDRIAIPDMLNGKGRSLNRSKRRFSFKEEKLTKQVPDRRSRMISAPINFAHVAHVGKEETVTMIHRSASDRRSKLISAPTNFSHIAHMGPDQGMKMLIDLPTSSGQGLDDAQVQRVKSMFQPNFGANVLAMQEAAHVRGSGGSGSSGSGSGSRPNSMQPQYNGSAVRHESPSGSSQGSPYLASSSVASASPDSSSLSSQEQFGGNSANQMPSPIQEGHQEMEQNKRDSVISNTSSTVSGSTEPGSNRHSYIED</sequence>
<evidence type="ECO:0000256" key="14">
    <source>
        <dbReference type="ARBA" id="ARBA00022833"/>
    </source>
</evidence>
<dbReference type="InterPro" id="IPR008271">
    <property type="entry name" value="Ser/Thr_kinase_AS"/>
</dbReference>
<dbReference type="Pfam" id="PF15796">
    <property type="entry name" value="KELK"/>
    <property type="match status" value="1"/>
</dbReference>
<dbReference type="SMART" id="SM00109">
    <property type="entry name" value="C1"/>
    <property type="match status" value="1"/>
</dbReference>
<dbReference type="Gene3D" id="3.30.200.20">
    <property type="entry name" value="Phosphorylase Kinase, domain 1"/>
    <property type="match status" value="1"/>
</dbReference>
<keyword evidence="8" id="KW-0597">Phosphoprotein</keyword>
<evidence type="ECO:0000256" key="9">
    <source>
        <dbReference type="ARBA" id="ARBA00022679"/>
    </source>
</evidence>
<dbReference type="InterPro" id="IPR011009">
    <property type="entry name" value="Kinase-like_dom_sf"/>
</dbReference>
<evidence type="ECO:0000313" key="30">
    <source>
        <dbReference type="RefSeq" id="XP_013414267.1"/>
    </source>
</evidence>
<keyword evidence="9" id="KW-0808">Transferase</keyword>
<dbReference type="Pfam" id="PF00780">
    <property type="entry name" value="CNH"/>
    <property type="match status" value="1"/>
</dbReference>
<comment type="cofactor">
    <cofactor evidence="1">
        <name>Mg(2+)</name>
        <dbReference type="ChEBI" id="CHEBI:18420"/>
    </cofactor>
</comment>
<evidence type="ECO:0000256" key="2">
    <source>
        <dbReference type="ARBA" id="ARBA00004496"/>
    </source>
</evidence>
<dbReference type="InterPro" id="IPR011993">
    <property type="entry name" value="PH-like_dom_sf"/>
</dbReference>
<dbReference type="CDD" id="cd20809">
    <property type="entry name" value="C1_MRCK"/>
    <property type="match status" value="1"/>
</dbReference>
<evidence type="ECO:0000256" key="16">
    <source>
        <dbReference type="ARBA" id="ARBA00023054"/>
    </source>
</evidence>
<dbReference type="SMART" id="SM00036">
    <property type="entry name" value="CNH"/>
    <property type="match status" value="1"/>
</dbReference>
<dbReference type="PROSITE" id="PS51285">
    <property type="entry name" value="AGC_KINASE_CTER"/>
    <property type="match status" value="1"/>
</dbReference>
<dbReference type="Gene3D" id="2.30.29.30">
    <property type="entry name" value="Pleckstrin-homology domain (PH domain)/Phosphotyrosine-binding domain (PTB)"/>
    <property type="match status" value="1"/>
</dbReference>
<dbReference type="PROSITE" id="PS50081">
    <property type="entry name" value="ZF_DAG_PE_2"/>
    <property type="match status" value="1"/>
</dbReference>
<dbReference type="PANTHER" id="PTHR22988:SF66">
    <property type="entry name" value="SERINE_THREONINE-PROTEIN KINASE GENGHIS KHAN"/>
    <property type="match status" value="1"/>
</dbReference>
<dbReference type="InterPro" id="IPR000095">
    <property type="entry name" value="CRIB_dom"/>
</dbReference>
<dbReference type="InterPro" id="IPR001849">
    <property type="entry name" value="PH_domain"/>
</dbReference>
<dbReference type="Pfam" id="PF00130">
    <property type="entry name" value="C1_1"/>
    <property type="match status" value="1"/>
</dbReference>
<keyword evidence="7" id="KW-0723">Serine/threonine-protein kinase</keyword>
<feature type="binding site" evidence="20">
    <location>
        <position position="106"/>
    </location>
    <ligand>
        <name>ATP</name>
        <dbReference type="ChEBI" id="CHEBI:30616"/>
    </ligand>
</feature>
<dbReference type="KEGG" id="lak:106176436"/>
<evidence type="ECO:0000256" key="4">
    <source>
        <dbReference type="ARBA" id="ARBA00005719"/>
    </source>
</evidence>
<dbReference type="Pfam" id="PF00786">
    <property type="entry name" value="PBD"/>
    <property type="match status" value="1"/>
</dbReference>
<comment type="catalytic activity">
    <reaction evidence="19">
        <text>L-seryl-[protein] + ATP = O-phospho-L-seryl-[protein] + ADP + H(+)</text>
        <dbReference type="Rhea" id="RHEA:17989"/>
        <dbReference type="Rhea" id="RHEA-COMP:9863"/>
        <dbReference type="Rhea" id="RHEA-COMP:11604"/>
        <dbReference type="ChEBI" id="CHEBI:15378"/>
        <dbReference type="ChEBI" id="CHEBI:29999"/>
        <dbReference type="ChEBI" id="CHEBI:30616"/>
        <dbReference type="ChEBI" id="CHEBI:83421"/>
        <dbReference type="ChEBI" id="CHEBI:456216"/>
        <dbReference type="EC" id="2.7.11.1"/>
    </reaction>
</comment>
<dbReference type="FunFam" id="2.30.29.30:FF:000032">
    <property type="entry name" value="Non-specific serine/threonine protein kinase"/>
    <property type="match status" value="1"/>
</dbReference>
<feature type="domain" description="CNH" evidence="27">
    <location>
        <begin position="1272"/>
        <end position="1545"/>
    </location>
</feature>
<dbReference type="PROSITE" id="PS50003">
    <property type="entry name" value="PH_DOMAIN"/>
    <property type="match status" value="1"/>
</dbReference>
<dbReference type="GO" id="GO:0031032">
    <property type="term" value="P:actomyosin structure organization"/>
    <property type="evidence" value="ECO:0007669"/>
    <property type="project" value="TreeGrafter"/>
</dbReference>
<dbReference type="Pfam" id="PF00069">
    <property type="entry name" value="Pkinase"/>
    <property type="match status" value="1"/>
</dbReference>
<dbReference type="Gene3D" id="3.30.60.20">
    <property type="match status" value="1"/>
</dbReference>
<dbReference type="FunFam" id="1.10.510.10:FF:000014">
    <property type="entry name" value="Non-specific serine/threonine protein kinase"/>
    <property type="match status" value="1"/>
</dbReference>
<dbReference type="InterPro" id="IPR057529">
    <property type="entry name" value="MRCK/ROCK_PH"/>
</dbReference>
<dbReference type="GO" id="GO:0004674">
    <property type="term" value="F:protein serine/threonine kinase activity"/>
    <property type="evidence" value="ECO:0007669"/>
    <property type="project" value="UniProtKB-KW"/>
</dbReference>
<keyword evidence="13 30" id="KW-0418">Kinase</keyword>
<feature type="domain" description="Phorbol-ester/DAG-type" evidence="25">
    <location>
        <begin position="1057"/>
        <end position="1107"/>
    </location>
</feature>
<dbReference type="FunCoup" id="A0A1S3JVF2">
    <property type="interactions" value="884"/>
</dbReference>
<dbReference type="SMART" id="SM00220">
    <property type="entry name" value="S_TKc"/>
    <property type="match status" value="1"/>
</dbReference>
<dbReference type="PROSITE" id="PS00108">
    <property type="entry name" value="PROTEIN_KINASE_ST"/>
    <property type="match status" value="1"/>
</dbReference>
<reference evidence="30" key="1">
    <citation type="submission" date="2025-08" db="UniProtKB">
        <authorList>
            <consortium name="RefSeq"/>
        </authorList>
    </citation>
    <scope>IDENTIFICATION</scope>
    <source>
        <tissue evidence="30">Gonads</tissue>
    </source>
</reference>
<keyword evidence="14" id="KW-0862">Zinc</keyword>
<accession>A0A1S3JVF2</accession>
<evidence type="ECO:0000256" key="12">
    <source>
        <dbReference type="ARBA" id="ARBA00022771"/>
    </source>
</evidence>
<gene>
    <name evidence="30" type="primary">LOC106176436</name>
</gene>
<dbReference type="InterPro" id="IPR002219">
    <property type="entry name" value="PKC_DAG/PE"/>
</dbReference>
<dbReference type="PROSITE" id="PS50219">
    <property type="entry name" value="CNH"/>
    <property type="match status" value="1"/>
</dbReference>
<keyword evidence="29" id="KW-1185">Reference proteome</keyword>
<feature type="compositionally biased region" description="Polar residues" evidence="22">
    <location>
        <begin position="627"/>
        <end position="640"/>
    </location>
</feature>
<feature type="compositionally biased region" description="Polar residues" evidence="22">
    <location>
        <begin position="1793"/>
        <end position="1817"/>
    </location>
</feature>
<dbReference type="GeneID" id="106176436"/>
<evidence type="ECO:0000313" key="29">
    <source>
        <dbReference type="Proteomes" id="UP000085678"/>
    </source>
</evidence>
<name>A0A1S3JVF2_LINAN</name>
<dbReference type="FunFam" id="3.30.60.20:FF:000005">
    <property type="entry name" value="Non-specific serine/threonine protein kinase"/>
    <property type="match status" value="1"/>
</dbReference>
<dbReference type="InParanoid" id="A0A1S3JVF2"/>
<feature type="compositionally biased region" description="Polar residues" evidence="22">
    <location>
        <begin position="1717"/>
        <end position="1727"/>
    </location>
</feature>
<dbReference type="PROSITE" id="PS50011">
    <property type="entry name" value="PROTEIN_KINASE_DOM"/>
    <property type="match status" value="1"/>
</dbReference>
<dbReference type="GO" id="GO:0005524">
    <property type="term" value="F:ATP binding"/>
    <property type="evidence" value="ECO:0007669"/>
    <property type="project" value="UniProtKB-UniRule"/>
</dbReference>
<dbReference type="SUPFAM" id="SSF50729">
    <property type="entry name" value="PH domain-like"/>
    <property type="match status" value="1"/>
</dbReference>
<dbReference type="InterPro" id="IPR017441">
    <property type="entry name" value="Protein_kinase_ATP_BS"/>
</dbReference>
<evidence type="ECO:0000256" key="7">
    <source>
        <dbReference type="ARBA" id="ARBA00022527"/>
    </source>
</evidence>
<organism evidence="29 30">
    <name type="scientific">Lingula anatina</name>
    <name type="common">Brachiopod</name>
    <name type="synonym">Lingula unguis</name>
    <dbReference type="NCBI Taxonomy" id="7574"/>
    <lineage>
        <taxon>Eukaryota</taxon>
        <taxon>Metazoa</taxon>
        <taxon>Spiralia</taxon>
        <taxon>Lophotrochozoa</taxon>
        <taxon>Brachiopoda</taxon>
        <taxon>Linguliformea</taxon>
        <taxon>Lingulata</taxon>
        <taxon>Lingulida</taxon>
        <taxon>Linguloidea</taxon>
        <taxon>Lingulidae</taxon>
        <taxon>Lingula</taxon>
    </lineage>
</organism>
<dbReference type="Proteomes" id="UP000085678">
    <property type="component" value="Unplaced"/>
</dbReference>
<dbReference type="InterPro" id="IPR001180">
    <property type="entry name" value="CNH_dom"/>
</dbReference>
<dbReference type="RefSeq" id="XP_013414267.1">
    <property type="nucleotide sequence ID" value="XM_013558813.2"/>
</dbReference>
<comment type="similarity">
    <text evidence="4">Belongs to the protein kinase superfamily. AGC Ser/Thr protein kinase family. DMPK subfamily.</text>
</comment>
<dbReference type="InterPro" id="IPR017892">
    <property type="entry name" value="Pkinase_C"/>
</dbReference>
<dbReference type="SMART" id="SM00233">
    <property type="entry name" value="PH"/>
    <property type="match status" value="1"/>
</dbReference>
<comment type="subcellular location">
    <subcellularLocation>
        <location evidence="3">Cell projection</location>
        <location evidence="3">Lamellipodium</location>
    </subcellularLocation>
    <subcellularLocation>
        <location evidence="2">Cytoplasm</location>
    </subcellularLocation>
</comment>
<evidence type="ECO:0000256" key="1">
    <source>
        <dbReference type="ARBA" id="ARBA00001946"/>
    </source>
</evidence>
<feature type="region of interest" description="Disordered" evidence="22">
    <location>
        <begin position="974"/>
        <end position="1043"/>
    </location>
</feature>
<evidence type="ECO:0000256" key="15">
    <source>
        <dbReference type="ARBA" id="ARBA00022840"/>
    </source>
</evidence>
<dbReference type="InterPro" id="IPR046349">
    <property type="entry name" value="C1-like_sf"/>
</dbReference>
<dbReference type="FunFam" id="3.30.200.20:FF:001055">
    <property type="entry name" value="Serine/threonine-protein kinase MRCK beta"/>
    <property type="match status" value="1"/>
</dbReference>
<feature type="compositionally biased region" description="Basic and acidic residues" evidence="22">
    <location>
        <begin position="1781"/>
        <end position="1792"/>
    </location>
</feature>
<comment type="catalytic activity">
    <reaction evidence="18">
        <text>L-threonyl-[protein] + ATP = O-phospho-L-threonyl-[protein] + ADP + H(+)</text>
        <dbReference type="Rhea" id="RHEA:46608"/>
        <dbReference type="Rhea" id="RHEA-COMP:11060"/>
        <dbReference type="Rhea" id="RHEA-COMP:11605"/>
        <dbReference type="ChEBI" id="CHEBI:15378"/>
        <dbReference type="ChEBI" id="CHEBI:30013"/>
        <dbReference type="ChEBI" id="CHEBI:30616"/>
        <dbReference type="ChEBI" id="CHEBI:61977"/>
        <dbReference type="ChEBI" id="CHEBI:456216"/>
        <dbReference type="EC" id="2.7.11.1"/>
    </reaction>
</comment>
<keyword evidence="6" id="KW-0963">Cytoplasm</keyword>
<feature type="compositionally biased region" description="Polar residues" evidence="22">
    <location>
        <begin position="1763"/>
        <end position="1776"/>
    </location>
</feature>
<feature type="coiled-coil region" evidence="21">
    <location>
        <begin position="887"/>
        <end position="942"/>
    </location>
</feature>
<dbReference type="SUPFAM" id="SSF56112">
    <property type="entry name" value="Protein kinase-like (PK-like)"/>
    <property type="match status" value="1"/>
</dbReference>
<feature type="domain" description="AGC-kinase C-terminal" evidence="28">
    <location>
        <begin position="345"/>
        <end position="415"/>
    </location>
</feature>
<dbReference type="OrthoDB" id="10047816at2759"/>
<dbReference type="PANTHER" id="PTHR22988">
    <property type="entry name" value="MYOTONIC DYSTROPHY S/T KINASE-RELATED"/>
    <property type="match status" value="1"/>
</dbReference>
<dbReference type="PROSITE" id="PS00107">
    <property type="entry name" value="PROTEIN_KINASE_ATP"/>
    <property type="match status" value="1"/>
</dbReference>
<keyword evidence="15 20" id="KW-0067">ATP-binding</keyword>
<dbReference type="SMART" id="SM00133">
    <property type="entry name" value="S_TK_X"/>
    <property type="match status" value="1"/>
</dbReference>
<evidence type="ECO:0000256" key="20">
    <source>
        <dbReference type="PROSITE-ProRule" id="PRU10141"/>
    </source>
</evidence>